<dbReference type="HOGENOM" id="CLU_016177_0_0_1"/>
<dbReference type="Pfam" id="PF26001">
    <property type="entry name" value="Pex8"/>
    <property type="match status" value="1"/>
</dbReference>
<dbReference type="RefSeq" id="XP_008717999.1">
    <property type="nucleotide sequence ID" value="XM_008719777.1"/>
</dbReference>
<reference evidence="2 3" key="1">
    <citation type="submission" date="2013-03" db="EMBL/GenBank/DDBJ databases">
        <title>The Genome Sequence of Phialophora europaea CBS 101466.</title>
        <authorList>
            <consortium name="The Broad Institute Genomics Platform"/>
            <person name="Cuomo C."/>
            <person name="de Hoog S."/>
            <person name="Gorbushina A."/>
            <person name="Walker B."/>
            <person name="Young S.K."/>
            <person name="Zeng Q."/>
            <person name="Gargeya S."/>
            <person name="Fitzgerald M."/>
            <person name="Haas B."/>
            <person name="Abouelleil A."/>
            <person name="Allen A.W."/>
            <person name="Alvarado L."/>
            <person name="Arachchi H.M."/>
            <person name="Berlin A.M."/>
            <person name="Chapman S.B."/>
            <person name="Gainer-Dewar J."/>
            <person name="Goldberg J."/>
            <person name="Griggs A."/>
            <person name="Gujja S."/>
            <person name="Hansen M."/>
            <person name="Howarth C."/>
            <person name="Imamovic A."/>
            <person name="Ireland A."/>
            <person name="Larimer J."/>
            <person name="McCowan C."/>
            <person name="Murphy C."/>
            <person name="Pearson M."/>
            <person name="Poon T.W."/>
            <person name="Priest M."/>
            <person name="Roberts A."/>
            <person name="Saif S."/>
            <person name="Shea T."/>
            <person name="Sisk P."/>
            <person name="Sykes S."/>
            <person name="Wortman J."/>
            <person name="Nusbaum C."/>
            <person name="Birren B."/>
        </authorList>
    </citation>
    <scope>NUCLEOTIDE SEQUENCE [LARGE SCALE GENOMIC DNA]</scope>
    <source>
        <strain evidence="2 3">CBS 101466</strain>
    </source>
</reference>
<dbReference type="InterPro" id="IPR055334">
    <property type="entry name" value="PEX8-like"/>
</dbReference>
<dbReference type="AlphaFoldDB" id="W2RU14"/>
<organism evidence="2 3">
    <name type="scientific">Cyphellophora europaea (strain CBS 101466)</name>
    <name type="common">Phialophora europaea</name>
    <dbReference type="NCBI Taxonomy" id="1220924"/>
    <lineage>
        <taxon>Eukaryota</taxon>
        <taxon>Fungi</taxon>
        <taxon>Dikarya</taxon>
        <taxon>Ascomycota</taxon>
        <taxon>Pezizomycotina</taxon>
        <taxon>Eurotiomycetes</taxon>
        <taxon>Chaetothyriomycetidae</taxon>
        <taxon>Chaetothyriales</taxon>
        <taxon>Cyphellophoraceae</taxon>
        <taxon>Cyphellophora</taxon>
    </lineage>
</organism>
<evidence type="ECO:0000256" key="1">
    <source>
        <dbReference type="SAM" id="MobiDB-lite"/>
    </source>
</evidence>
<name>W2RU14_CYPE1</name>
<evidence type="ECO:0000313" key="3">
    <source>
        <dbReference type="Proteomes" id="UP000030752"/>
    </source>
</evidence>
<dbReference type="Proteomes" id="UP000030752">
    <property type="component" value="Unassembled WGS sequence"/>
</dbReference>
<dbReference type="STRING" id="1220924.W2RU14"/>
<dbReference type="eggNOG" id="ENOG502S1QP">
    <property type="taxonomic scope" value="Eukaryota"/>
</dbReference>
<accession>W2RU14</accession>
<dbReference type="InParanoid" id="W2RU14"/>
<keyword evidence="3" id="KW-1185">Reference proteome</keyword>
<gene>
    <name evidence="2" type="ORF">HMPREF1541_05437</name>
</gene>
<dbReference type="GeneID" id="19972776"/>
<evidence type="ECO:0008006" key="4">
    <source>
        <dbReference type="Google" id="ProtNLM"/>
    </source>
</evidence>
<dbReference type="PANTHER" id="PTHR39214:SF1">
    <property type="entry name" value="MICROBODY (PEROXISOME) BIOGENESIS PROTEIN PEROXIN 8 (EUROFUNG)"/>
    <property type="match status" value="1"/>
</dbReference>
<protein>
    <recommendedName>
        <fullName evidence="4">Peroxisomal membrane protein PEX17</fullName>
    </recommendedName>
</protein>
<dbReference type="PANTHER" id="PTHR39214">
    <property type="entry name" value="MICROBODY (PEROXISOME) BIOGENESIS PROTEIN PEROXIN 8 (EUROFUNG)"/>
    <property type="match status" value="1"/>
</dbReference>
<dbReference type="OrthoDB" id="2357318at2759"/>
<evidence type="ECO:0000313" key="2">
    <source>
        <dbReference type="EMBL" id="ETN39214.1"/>
    </source>
</evidence>
<dbReference type="VEuPathDB" id="FungiDB:HMPREF1541_05437"/>
<proteinExistence type="predicted"/>
<dbReference type="EMBL" id="KB822721">
    <property type="protein sequence ID" value="ETN39214.1"/>
    <property type="molecule type" value="Genomic_DNA"/>
</dbReference>
<sequence>MDRSLATLLRSLQASPTFHDAFRLLPTATALLTRLSNPLNLTLLSSQLLQNDILYPHPTSITNSRQLFSVFYTATLRFREDKRRRDPTQGQQQIPPPEYSGSQLSEPDWFTAVVKGADEHSPRSRHVLLLGALLLAGCDPHGSEEPVGRALRVKLEGALVRAANLALVHGDDEGKAVVSWVLVNTVHLLGEPTRAEVAFDALLPVLMYATFTGLEGLEMGYWVGAIDQDVEGSPDGKFGWSANSRSFQRVQEIKSRPMVQVLGGVSRLLAMAIDAAQDRQSIMDVVSRLAEFARTLATSWRQNKLSEVDISEEVQVLDGETIRVSLPVLLQLLRDTMFATIIALRSVVGRLLTDRFLASDINAPGIAIQCLHTLRDMYFISHRFGQTSSSQYVFVNFTALDLLNQYPRAAENYLATTKPKDAGAISRHPLDRNLDLFFLNTSEHLTLTVSARMNDELLQVALPYIQAQGDPRLGELYEAAHSLILTVFAAPQNADLLPKHVPHYIETLMASFPSVLNPRQFRLAIKAVVKLASPPSAIANLMPHLQAIVLDLLSQRLIHASEAILPSMSDIPMESQQPLSEKTTLLLAILDSLPFLPVSLLVDWLSISADLLFKLDSTAQRAICQQKFWETLSNGDMDVERAATCVTWWNHRGGRELAMLGELPEEEEYTMSGALGQESKL</sequence>
<feature type="region of interest" description="Disordered" evidence="1">
    <location>
        <begin position="81"/>
        <end position="104"/>
    </location>
</feature>